<evidence type="ECO:0000256" key="3">
    <source>
        <dbReference type="PROSITE-ProRule" id="PRU00182"/>
    </source>
</evidence>
<dbReference type="InterPro" id="IPR020103">
    <property type="entry name" value="PsdUridine_synth_cat_dom_sf"/>
</dbReference>
<accession>A0A2H3P9C5</accession>
<dbReference type="Gene3D" id="3.10.290.10">
    <property type="entry name" value="RNA-binding S4 domain"/>
    <property type="match status" value="1"/>
</dbReference>
<proteinExistence type="inferred from homology"/>
<dbReference type="InterPro" id="IPR002942">
    <property type="entry name" value="S4_RNA-bd"/>
</dbReference>
<dbReference type="GO" id="GO:0000455">
    <property type="term" value="P:enzyme-directed rRNA pseudouridine synthesis"/>
    <property type="evidence" value="ECO:0007669"/>
    <property type="project" value="UniProtKB-ARBA"/>
</dbReference>
<dbReference type="SMART" id="SM00363">
    <property type="entry name" value="S4"/>
    <property type="match status" value="1"/>
</dbReference>
<dbReference type="CDD" id="cd02870">
    <property type="entry name" value="PseudoU_synth_RsuA_like"/>
    <property type="match status" value="1"/>
</dbReference>
<comment type="caution">
    <text evidence="6">The sequence shown here is derived from an EMBL/GenBank/DDBJ whole genome shotgun (WGS) entry which is preliminary data.</text>
</comment>
<evidence type="ECO:0000256" key="4">
    <source>
        <dbReference type="RuleBase" id="RU003887"/>
    </source>
</evidence>
<dbReference type="PANTHER" id="PTHR47683">
    <property type="entry name" value="PSEUDOURIDINE SYNTHASE FAMILY PROTEIN-RELATED"/>
    <property type="match status" value="1"/>
</dbReference>
<dbReference type="RefSeq" id="WP_098060923.1">
    <property type="nucleotide sequence ID" value="NZ_PDEP01000001.1"/>
</dbReference>
<dbReference type="EMBL" id="PDEP01000001">
    <property type="protein sequence ID" value="PEN09525.1"/>
    <property type="molecule type" value="Genomic_DNA"/>
</dbReference>
<dbReference type="Proteomes" id="UP000221024">
    <property type="component" value="Unassembled WGS sequence"/>
</dbReference>
<dbReference type="InterPro" id="IPR006145">
    <property type="entry name" value="PsdUridine_synth_RsuA/RluA"/>
</dbReference>
<reference evidence="6 7" key="1">
    <citation type="submission" date="2017-10" db="EMBL/GenBank/DDBJ databases">
        <title>Draft genome of Longimonas halophila.</title>
        <authorList>
            <person name="Goh K.M."/>
            <person name="Shamsir M.S."/>
            <person name="Lim S.W."/>
        </authorList>
    </citation>
    <scope>NUCLEOTIDE SEQUENCE [LARGE SCALE GENOMIC DNA]</scope>
    <source>
        <strain evidence="6 7">KCTC 42399</strain>
    </source>
</reference>
<dbReference type="InterPro" id="IPR042092">
    <property type="entry name" value="PsdUridine_s_RsuA/RluB/E/F_cat"/>
</dbReference>
<dbReference type="InterPro" id="IPR050343">
    <property type="entry name" value="RsuA_PseudoU_synthase"/>
</dbReference>
<evidence type="ECO:0000313" key="6">
    <source>
        <dbReference type="EMBL" id="PEN09525.1"/>
    </source>
</evidence>
<keyword evidence="3" id="KW-0694">RNA-binding</keyword>
<keyword evidence="2 4" id="KW-0413">Isomerase</keyword>
<name>A0A2H3P9C5_9BACT</name>
<evidence type="ECO:0000256" key="1">
    <source>
        <dbReference type="ARBA" id="ARBA00008348"/>
    </source>
</evidence>
<dbReference type="PROSITE" id="PS50889">
    <property type="entry name" value="S4"/>
    <property type="match status" value="1"/>
</dbReference>
<keyword evidence="7" id="KW-1185">Reference proteome</keyword>
<comment type="similarity">
    <text evidence="1 4">Belongs to the pseudouridine synthase RsuA family.</text>
</comment>
<gene>
    <name evidence="6" type="ORF">CRI93_01990</name>
</gene>
<dbReference type="InterPro" id="IPR018496">
    <property type="entry name" value="PsdUridine_synth_RsuA/RluB_CS"/>
</dbReference>
<dbReference type="EC" id="5.4.99.-" evidence="4"/>
<dbReference type="PANTHER" id="PTHR47683:SF2">
    <property type="entry name" value="RNA-BINDING S4 DOMAIN-CONTAINING PROTEIN"/>
    <property type="match status" value="1"/>
</dbReference>
<feature type="domain" description="RNA-binding S4" evidence="5">
    <location>
        <begin position="11"/>
        <end position="70"/>
    </location>
</feature>
<dbReference type="Pfam" id="PF00849">
    <property type="entry name" value="PseudoU_synth_2"/>
    <property type="match status" value="1"/>
</dbReference>
<dbReference type="SUPFAM" id="SSF55120">
    <property type="entry name" value="Pseudouridine synthase"/>
    <property type="match status" value="1"/>
</dbReference>
<dbReference type="GO" id="GO:0003723">
    <property type="term" value="F:RNA binding"/>
    <property type="evidence" value="ECO:0007669"/>
    <property type="project" value="UniProtKB-KW"/>
</dbReference>
<dbReference type="Gene3D" id="3.30.70.580">
    <property type="entry name" value="Pseudouridine synthase I, catalytic domain, N-terminal subdomain"/>
    <property type="match status" value="1"/>
</dbReference>
<dbReference type="FunFam" id="3.10.290.10:FF:000003">
    <property type="entry name" value="Pseudouridine synthase"/>
    <property type="match status" value="1"/>
</dbReference>
<dbReference type="PROSITE" id="PS01149">
    <property type="entry name" value="PSI_RSU"/>
    <property type="match status" value="1"/>
</dbReference>
<dbReference type="InterPro" id="IPR036986">
    <property type="entry name" value="S4_RNA-bd_sf"/>
</dbReference>
<sequence>MSTPTVPEDGMRINKYLSRAGVCSRRKADTLVEARRVAINGEVVTAHGTQVHPGDTVAVDGETVGLQEKEYLVLNKPAGCITTVRDDRGRRTVMDVIGRGYANPTGLAPVGRLDRDTTGVLLLTNDGDLAHRLMHPSYEIDKIYFVQTKQPVKPHQLDQLRRGVDIGDDRPARAADAAYVQPPQKDWVALKLHEGRNRQIRRMCDALGHRVRTLDRVQFGGITLHGLERGAVRSLTEQEIADLRNRVSP</sequence>
<evidence type="ECO:0000259" key="5">
    <source>
        <dbReference type="SMART" id="SM00363"/>
    </source>
</evidence>
<dbReference type="CDD" id="cd00165">
    <property type="entry name" value="S4"/>
    <property type="match status" value="1"/>
</dbReference>
<dbReference type="OrthoDB" id="1012272at2"/>
<dbReference type="InterPro" id="IPR020094">
    <property type="entry name" value="TruA/RsuA/RluB/E/F_N"/>
</dbReference>
<evidence type="ECO:0000313" key="7">
    <source>
        <dbReference type="Proteomes" id="UP000221024"/>
    </source>
</evidence>
<dbReference type="Gene3D" id="3.30.70.1560">
    <property type="entry name" value="Alpha-L RNA-binding motif"/>
    <property type="match status" value="1"/>
</dbReference>
<organism evidence="6 7">
    <name type="scientific">Longimonas halophila</name>
    <dbReference type="NCBI Taxonomy" id="1469170"/>
    <lineage>
        <taxon>Bacteria</taxon>
        <taxon>Pseudomonadati</taxon>
        <taxon>Rhodothermota</taxon>
        <taxon>Rhodothermia</taxon>
        <taxon>Rhodothermales</taxon>
        <taxon>Salisaetaceae</taxon>
        <taxon>Longimonas</taxon>
    </lineage>
</organism>
<dbReference type="InterPro" id="IPR000748">
    <property type="entry name" value="PsdUridine_synth_RsuA/RluB/E/F"/>
</dbReference>
<evidence type="ECO:0000256" key="2">
    <source>
        <dbReference type="ARBA" id="ARBA00023235"/>
    </source>
</evidence>
<dbReference type="NCBIfam" id="TIGR00093">
    <property type="entry name" value="pseudouridine synthase"/>
    <property type="match status" value="1"/>
</dbReference>
<dbReference type="Pfam" id="PF01479">
    <property type="entry name" value="S4"/>
    <property type="match status" value="1"/>
</dbReference>
<dbReference type="SUPFAM" id="SSF55174">
    <property type="entry name" value="Alpha-L RNA-binding motif"/>
    <property type="match status" value="1"/>
</dbReference>
<protein>
    <recommendedName>
        <fullName evidence="4">Pseudouridine synthase</fullName>
        <ecNumber evidence="4">5.4.99.-</ecNumber>
    </recommendedName>
</protein>
<dbReference type="GO" id="GO:0120159">
    <property type="term" value="F:rRNA pseudouridine synthase activity"/>
    <property type="evidence" value="ECO:0007669"/>
    <property type="project" value="UniProtKB-ARBA"/>
</dbReference>
<dbReference type="AlphaFoldDB" id="A0A2H3P9C5"/>